<dbReference type="GO" id="GO:0006826">
    <property type="term" value="P:iron ion transport"/>
    <property type="evidence" value="ECO:0007669"/>
    <property type="project" value="InterPro"/>
</dbReference>
<evidence type="ECO:0000256" key="5">
    <source>
        <dbReference type="ARBA" id="ARBA00023004"/>
    </source>
</evidence>
<dbReference type="GO" id="GO:0016491">
    <property type="term" value="F:oxidoreductase activity"/>
    <property type="evidence" value="ECO:0007669"/>
    <property type="project" value="UniProtKB-KW"/>
</dbReference>
<feature type="binding site" evidence="7">
    <location>
        <position position="136"/>
    </location>
    <ligand>
        <name>Fe cation</name>
        <dbReference type="ChEBI" id="CHEBI:24875"/>
        <label>1</label>
    </ligand>
</feature>
<comment type="catalytic activity">
    <reaction evidence="8">
        <text>4 Fe(2+) + O2 + 6 H2O = 4 iron(III) oxide-hydroxide + 12 H(+)</text>
        <dbReference type="Rhea" id="RHEA:11972"/>
        <dbReference type="ChEBI" id="CHEBI:15377"/>
        <dbReference type="ChEBI" id="CHEBI:15378"/>
        <dbReference type="ChEBI" id="CHEBI:15379"/>
        <dbReference type="ChEBI" id="CHEBI:29033"/>
        <dbReference type="ChEBI" id="CHEBI:78619"/>
        <dbReference type="EC" id="1.16.3.2"/>
    </reaction>
</comment>
<keyword evidence="5 7" id="KW-0408">Iron</keyword>
<proteinExistence type="inferred from homology"/>
<dbReference type="InterPro" id="IPR012347">
    <property type="entry name" value="Ferritin-like"/>
</dbReference>
<evidence type="ECO:0000256" key="7">
    <source>
        <dbReference type="PIRSR" id="PIRSR601519-1"/>
    </source>
</evidence>
<evidence type="ECO:0000313" key="11">
    <source>
        <dbReference type="Proteomes" id="UP000524404"/>
    </source>
</evidence>
<dbReference type="EC" id="1.16.3.2" evidence="8"/>
<feature type="binding site" evidence="7">
    <location>
        <position position="62"/>
    </location>
    <ligand>
        <name>Fe cation</name>
        <dbReference type="ChEBI" id="CHEBI:24875"/>
        <label>1</label>
    </ligand>
</feature>
<evidence type="ECO:0000256" key="4">
    <source>
        <dbReference type="ARBA" id="ARBA00023002"/>
    </source>
</evidence>
<evidence type="ECO:0000313" key="10">
    <source>
        <dbReference type="EMBL" id="MBB6003542.1"/>
    </source>
</evidence>
<keyword evidence="4 10" id="KW-0560">Oxidoreductase</keyword>
<protein>
    <recommendedName>
        <fullName evidence="8">Ferritin</fullName>
        <ecNumber evidence="8">1.16.3.2</ecNumber>
    </recommendedName>
</protein>
<feature type="binding site" evidence="7">
    <location>
        <position position="59"/>
    </location>
    <ligand>
        <name>Fe cation</name>
        <dbReference type="ChEBI" id="CHEBI:24875"/>
        <label>1</label>
    </ligand>
</feature>
<dbReference type="FunFam" id="1.20.1260.10:FF:000001">
    <property type="entry name" value="Non-heme ferritin"/>
    <property type="match status" value="1"/>
</dbReference>
<reference evidence="10 11" key="1">
    <citation type="submission" date="2020-08" db="EMBL/GenBank/DDBJ databases">
        <title>Functional genomics of gut bacteria from endangered species of beetles.</title>
        <authorList>
            <person name="Carlos-Shanley C."/>
        </authorList>
    </citation>
    <scope>NUCLEOTIDE SEQUENCE [LARGE SCALE GENOMIC DNA]</scope>
    <source>
        <strain evidence="10 11">S00070</strain>
    </source>
</reference>
<keyword evidence="3 7" id="KW-0479">Metal-binding</keyword>
<dbReference type="Pfam" id="PF00210">
    <property type="entry name" value="Ferritin"/>
    <property type="match status" value="1"/>
</dbReference>
<dbReference type="GO" id="GO:0008198">
    <property type="term" value="F:ferrous iron binding"/>
    <property type="evidence" value="ECO:0007669"/>
    <property type="project" value="TreeGrafter"/>
</dbReference>
<dbReference type="InterPro" id="IPR041719">
    <property type="entry name" value="Ferritin_prok"/>
</dbReference>
<dbReference type="Gene3D" id="1.20.1260.10">
    <property type="match status" value="1"/>
</dbReference>
<gene>
    <name evidence="10" type="ORF">HNP25_002200</name>
</gene>
<evidence type="ECO:0000259" key="9">
    <source>
        <dbReference type="PROSITE" id="PS50905"/>
    </source>
</evidence>
<organism evidence="10 11">
    <name type="scientific">Arcicella rosea</name>
    <dbReference type="NCBI Taxonomy" id="502909"/>
    <lineage>
        <taxon>Bacteria</taxon>
        <taxon>Pseudomonadati</taxon>
        <taxon>Bacteroidota</taxon>
        <taxon>Cytophagia</taxon>
        <taxon>Cytophagales</taxon>
        <taxon>Flectobacillaceae</taxon>
        <taxon>Arcicella</taxon>
    </lineage>
</organism>
<evidence type="ECO:0000256" key="3">
    <source>
        <dbReference type="ARBA" id="ARBA00022723"/>
    </source>
</evidence>
<dbReference type="GO" id="GO:0005737">
    <property type="term" value="C:cytoplasm"/>
    <property type="evidence" value="ECO:0007669"/>
    <property type="project" value="UniProtKB-SubCell"/>
</dbReference>
<dbReference type="InterPro" id="IPR008331">
    <property type="entry name" value="Ferritin_DPS_dom"/>
</dbReference>
<dbReference type="EMBL" id="JACHKT010000014">
    <property type="protein sequence ID" value="MBB6003542.1"/>
    <property type="molecule type" value="Genomic_DNA"/>
</dbReference>
<dbReference type="InterPro" id="IPR009040">
    <property type="entry name" value="Ferritin-like_diiron"/>
</dbReference>
<comment type="function">
    <text evidence="8">Iron-storage protein.</text>
</comment>
<keyword evidence="2 8" id="KW-0409">Iron storage</keyword>
<dbReference type="RefSeq" id="WP_184134066.1">
    <property type="nucleotide sequence ID" value="NZ_JACHKT010000014.1"/>
</dbReference>
<evidence type="ECO:0000256" key="2">
    <source>
        <dbReference type="ARBA" id="ARBA00022434"/>
    </source>
</evidence>
<keyword evidence="11" id="KW-1185">Reference proteome</keyword>
<name>A0A841EJ60_9BACT</name>
<dbReference type="GO" id="GO:0042802">
    <property type="term" value="F:identical protein binding"/>
    <property type="evidence" value="ECO:0007669"/>
    <property type="project" value="UniProtKB-ARBA"/>
</dbReference>
<keyword evidence="8" id="KW-0963">Cytoplasm</keyword>
<evidence type="ECO:0000256" key="1">
    <source>
        <dbReference type="ARBA" id="ARBA00006950"/>
    </source>
</evidence>
<dbReference type="PANTHER" id="PTHR11431:SF127">
    <property type="entry name" value="BACTERIAL NON-HEME FERRITIN"/>
    <property type="match status" value="1"/>
</dbReference>
<evidence type="ECO:0000256" key="8">
    <source>
        <dbReference type="RuleBase" id="RU361145"/>
    </source>
</evidence>
<accession>A0A841EJ60</accession>
<dbReference type="GO" id="GO:0006879">
    <property type="term" value="P:intracellular iron ion homeostasis"/>
    <property type="evidence" value="ECO:0007669"/>
    <property type="project" value="UniProtKB-KW"/>
</dbReference>
<sequence>MKDLLRLRTSLKEEIEIALNAQCKIEAEASQRYLAMASWLDRNGYAKSAEYLYKQAEEEREHFLKIFKYITEVGGTAITPVIDEVAQEFASLKSVFEIALQSEIAVTISINKIVAKAREVNDYATEDFMMWFVTEQREEEKNARRALELFDLIDSESPTGKFVLDKEIAKIGSEE</sequence>
<dbReference type="GO" id="GO:0008199">
    <property type="term" value="F:ferric iron binding"/>
    <property type="evidence" value="ECO:0007669"/>
    <property type="project" value="InterPro"/>
</dbReference>
<evidence type="ECO:0000256" key="6">
    <source>
        <dbReference type="ARBA" id="ARBA00054546"/>
    </source>
</evidence>
<dbReference type="CDD" id="cd01055">
    <property type="entry name" value="Nonheme_Ferritin"/>
    <property type="match status" value="1"/>
</dbReference>
<feature type="binding site" evidence="7">
    <location>
        <position position="26"/>
    </location>
    <ligand>
        <name>Fe cation</name>
        <dbReference type="ChEBI" id="CHEBI:24875"/>
        <label>1</label>
    </ligand>
</feature>
<comment type="function">
    <text evidence="6">May alleviate iron toxicity in the presence of oxygen.</text>
</comment>
<dbReference type="AlphaFoldDB" id="A0A841EJ60"/>
<dbReference type="InterPro" id="IPR001519">
    <property type="entry name" value="Ferritin"/>
</dbReference>
<dbReference type="SUPFAM" id="SSF47240">
    <property type="entry name" value="Ferritin-like"/>
    <property type="match status" value="1"/>
</dbReference>
<dbReference type="PANTHER" id="PTHR11431">
    <property type="entry name" value="FERRITIN"/>
    <property type="match status" value="1"/>
</dbReference>
<comment type="subcellular location">
    <subcellularLocation>
        <location evidence="8">Cytoplasm</location>
    </subcellularLocation>
</comment>
<comment type="caution">
    <text evidence="10">The sequence shown here is derived from an EMBL/GenBank/DDBJ whole genome shotgun (WGS) entry which is preliminary data.</text>
</comment>
<feature type="binding site" evidence="7">
    <location>
        <position position="103"/>
    </location>
    <ligand>
        <name>Fe cation</name>
        <dbReference type="ChEBI" id="CHEBI:24875"/>
        <label>1</label>
    </ligand>
</feature>
<dbReference type="PROSITE" id="PS50905">
    <property type="entry name" value="FERRITIN_LIKE"/>
    <property type="match status" value="1"/>
</dbReference>
<comment type="similarity">
    <text evidence="1 8">Belongs to the ferritin family. Prokaryotic subfamily.</text>
</comment>
<feature type="domain" description="Ferritin-like diiron" evidence="9">
    <location>
        <begin position="9"/>
        <end position="154"/>
    </location>
</feature>
<dbReference type="Proteomes" id="UP000524404">
    <property type="component" value="Unassembled WGS sequence"/>
</dbReference>
<dbReference type="InterPro" id="IPR009078">
    <property type="entry name" value="Ferritin-like_SF"/>
</dbReference>